<comment type="caution">
    <text evidence="7">The sequence shown here is derived from an EMBL/GenBank/DDBJ whole genome shotgun (WGS) entry which is preliminary data.</text>
</comment>
<dbReference type="InterPro" id="IPR029045">
    <property type="entry name" value="ClpP/crotonase-like_dom_sf"/>
</dbReference>
<keyword evidence="4" id="KW-0378">Hydrolase</keyword>
<dbReference type="PANTHER" id="PTHR10381:SF70">
    <property type="entry name" value="ATP-DEPENDENT CLP PROTEASE PROTEOLYTIC SUBUNIT"/>
    <property type="match status" value="1"/>
</dbReference>
<dbReference type="InterPro" id="IPR023562">
    <property type="entry name" value="ClpP/TepA"/>
</dbReference>
<proteinExistence type="inferred from homology"/>
<dbReference type="GO" id="GO:0009368">
    <property type="term" value="C:endopeptidase Clp complex"/>
    <property type="evidence" value="ECO:0007669"/>
    <property type="project" value="TreeGrafter"/>
</dbReference>
<protein>
    <recommendedName>
        <fullName evidence="6">ATP-dependent Clp protease proteolytic subunit</fullName>
    </recommendedName>
</protein>
<evidence type="ECO:0000256" key="4">
    <source>
        <dbReference type="ARBA" id="ARBA00022801"/>
    </source>
</evidence>
<evidence type="ECO:0000256" key="3">
    <source>
        <dbReference type="ARBA" id="ARBA00022670"/>
    </source>
</evidence>
<organism evidence="7 8">
    <name type="scientific">Candidatus Desulfaltia bathyphila</name>
    <dbReference type="NCBI Taxonomy" id="2841697"/>
    <lineage>
        <taxon>Bacteria</taxon>
        <taxon>Pseudomonadati</taxon>
        <taxon>Thermodesulfobacteriota</taxon>
        <taxon>Desulfobacteria</taxon>
        <taxon>Desulfobacterales</taxon>
        <taxon>Desulfobacterales incertae sedis</taxon>
        <taxon>Candidatus Desulfaltia</taxon>
    </lineage>
</organism>
<gene>
    <name evidence="7" type="ORF">H8E80_09680</name>
</gene>
<dbReference type="EMBL" id="JACNLL010000089">
    <property type="protein sequence ID" value="MBC8200292.1"/>
    <property type="molecule type" value="Genomic_DNA"/>
</dbReference>
<evidence type="ECO:0000256" key="1">
    <source>
        <dbReference type="ARBA" id="ARBA00007039"/>
    </source>
</evidence>
<dbReference type="AlphaFoldDB" id="A0A8J6T8I8"/>
<evidence type="ECO:0000256" key="2">
    <source>
        <dbReference type="ARBA" id="ARBA00022490"/>
    </source>
</evidence>
<dbReference type="GO" id="GO:0006515">
    <property type="term" value="P:protein quality control for misfolded or incompletely synthesized proteins"/>
    <property type="evidence" value="ECO:0007669"/>
    <property type="project" value="TreeGrafter"/>
</dbReference>
<keyword evidence="5" id="KW-0720">Serine protease</keyword>
<dbReference type="GO" id="GO:0004252">
    <property type="term" value="F:serine-type endopeptidase activity"/>
    <property type="evidence" value="ECO:0007669"/>
    <property type="project" value="InterPro"/>
</dbReference>
<dbReference type="Gene3D" id="3.90.226.10">
    <property type="entry name" value="2-enoyl-CoA Hydratase, Chain A, domain 1"/>
    <property type="match status" value="1"/>
</dbReference>
<dbReference type="GO" id="GO:0051117">
    <property type="term" value="F:ATPase binding"/>
    <property type="evidence" value="ECO:0007669"/>
    <property type="project" value="TreeGrafter"/>
</dbReference>
<sequence length="231" mass="25590">MKEAYIRFMAPVIPQTANALFQIIDAKLKQKIERLHVMISSPGGSVFHGLSVHNFLKGAPIEVYTYNFGSVDSIGVVIFCAGDRRFSVPHARFLIHGVQINFQGNHSLDEKGLEEKLKGLQIDYQNIARVIADTVQKPAHKVQDDMNNRTTLTPQEAKNYGLVHEIKPDLFPIGADLSVVGESVSQPQQFQVQVPQPGMPVPQVRHMTAPDVKAFTQSASLHYGTSFETVS</sequence>
<name>A0A8J6T8I8_9BACT</name>
<accession>A0A8J6T8I8</accession>
<keyword evidence="3 7" id="KW-0645">Protease</keyword>
<dbReference type="PRINTS" id="PR00127">
    <property type="entry name" value="CLPPROTEASEP"/>
</dbReference>
<dbReference type="Proteomes" id="UP000603545">
    <property type="component" value="Unassembled WGS sequence"/>
</dbReference>
<evidence type="ECO:0000313" key="7">
    <source>
        <dbReference type="EMBL" id="MBC8200292.1"/>
    </source>
</evidence>
<evidence type="ECO:0000256" key="6">
    <source>
        <dbReference type="RuleBase" id="RU003567"/>
    </source>
</evidence>
<evidence type="ECO:0000256" key="5">
    <source>
        <dbReference type="ARBA" id="ARBA00022825"/>
    </source>
</evidence>
<reference evidence="7 8" key="1">
    <citation type="submission" date="2020-08" db="EMBL/GenBank/DDBJ databases">
        <title>Bridging the membrane lipid divide: bacteria of the FCB group superphylum have the potential to synthesize archaeal ether lipids.</title>
        <authorList>
            <person name="Villanueva L."/>
            <person name="Von Meijenfeldt F.A.B."/>
            <person name="Westbye A.B."/>
            <person name="Yadav S."/>
            <person name="Hopmans E.C."/>
            <person name="Dutilh B.E."/>
            <person name="Sinninghe Damste J.S."/>
        </authorList>
    </citation>
    <scope>NUCLEOTIDE SEQUENCE [LARGE SCALE GENOMIC DNA]</scope>
    <source>
        <strain evidence="7">NIOZ-UU82</strain>
    </source>
</reference>
<dbReference type="SUPFAM" id="SSF52096">
    <property type="entry name" value="ClpP/crotonase"/>
    <property type="match status" value="1"/>
</dbReference>
<dbReference type="InterPro" id="IPR001907">
    <property type="entry name" value="ClpP"/>
</dbReference>
<evidence type="ECO:0000313" key="8">
    <source>
        <dbReference type="Proteomes" id="UP000603545"/>
    </source>
</evidence>
<comment type="similarity">
    <text evidence="1 6">Belongs to the peptidase S14 family.</text>
</comment>
<dbReference type="Pfam" id="PF00574">
    <property type="entry name" value="CLP_protease"/>
    <property type="match status" value="1"/>
</dbReference>
<dbReference type="PANTHER" id="PTHR10381">
    <property type="entry name" value="ATP-DEPENDENT CLP PROTEASE PROTEOLYTIC SUBUNIT"/>
    <property type="match status" value="1"/>
</dbReference>
<dbReference type="GO" id="GO:0004176">
    <property type="term" value="F:ATP-dependent peptidase activity"/>
    <property type="evidence" value="ECO:0007669"/>
    <property type="project" value="InterPro"/>
</dbReference>
<keyword evidence="2" id="KW-0963">Cytoplasm</keyword>